<comment type="pathway">
    <text evidence="7">Isoprenoid biosynthesis; isopentenyl diphosphate biosynthesis via DXP pathway; isopentenyl diphosphate from 1-deoxy-D-xylulose 5-phosphate: step 5/6.</text>
</comment>
<comment type="caution">
    <text evidence="10">The sequence shown here is derived from an EMBL/GenBank/DDBJ whole genome shotgun (WGS) entry which is preliminary data.</text>
</comment>
<comment type="similarity">
    <text evidence="7">Belongs to the IspG family.</text>
</comment>
<organism evidence="10 11">
    <name type="scientific">Candidatus Berkelbacteria bacterium Athens1014_28</name>
    <dbReference type="NCBI Taxonomy" id="2017145"/>
    <lineage>
        <taxon>Bacteria</taxon>
        <taxon>Candidatus Berkelbacteria</taxon>
    </lineage>
</organism>
<keyword evidence="1 7" id="KW-0004">4Fe-4S</keyword>
<dbReference type="NCBIfam" id="NF001540">
    <property type="entry name" value="PRK00366.1"/>
    <property type="match status" value="1"/>
</dbReference>
<evidence type="ECO:0000259" key="8">
    <source>
        <dbReference type="Pfam" id="PF04551"/>
    </source>
</evidence>
<dbReference type="InterPro" id="IPR058578">
    <property type="entry name" value="IspG_TIM"/>
</dbReference>
<evidence type="ECO:0000256" key="2">
    <source>
        <dbReference type="ARBA" id="ARBA00022723"/>
    </source>
</evidence>
<evidence type="ECO:0000256" key="4">
    <source>
        <dbReference type="ARBA" id="ARBA00023004"/>
    </source>
</evidence>
<dbReference type="InterPro" id="IPR011005">
    <property type="entry name" value="Dihydropteroate_synth-like_sf"/>
</dbReference>
<reference evidence="10 11" key="1">
    <citation type="submission" date="2017-07" db="EMBL/GenBank/DDBJ databases">
        <title>Mechanisms for carbon and nitrogen cycling indicate functional differentiation within the Candidate Phyla Radiation.</title>
        <authorList>
            <person name="Danczak R.E."/>
            <person name="Johnston M.D."/>
            <person name="Kenah C."/>
            <person name="Slattery M."/>
            <person name="Wrighton K.C."/>
            <person name="Wilkins M.J."/>
        </authorList>
    </citation>
    <scope>NUCLEOTIDE SEQUENCE [LARGE SCALE GENOMIC DNA]</scope>
    <source>
        <strain evidence="10">Athens1014_28</strain>
    </source>
</reference>
<dbReference type="UniPathway" id="UPA00056">
    <property type="reaction ID" value="UER00096"/>
</dbReference>
<dbReference type="PANTHER" id="PTHR30454:SF0">
    <property type="entry name" value="4-HYDROXY-3-METHYLBUT-2-EN-1-YL DIPHOSPHATE SYNTHASE (FERREDOXIN), CHLOROPLASTIC"/>
    <property type="match status" value="1"/>
</dbReference>
<dbReference type="NCBIfam" id="TIGR00612">
    <property type="entry name" value="ispG_gcpE"/>
    <property type="match status" value="1"/>
</dbReference>
<sequence>MKKYTTRVVKVGNLKLGGDNPVRIQSMCNTDTRNVKDTVKQILALEKAGCEIIRVAVPDMVAAKAIGKIKKQIHIPLVADIHFDYKLALEAINQGIDKVRINPGNIGSEEKIKAVVDACKKKKIPIRIGVNSGSIEQDLLNKYGATPKAAVESAMRHVRILEKFNFKDILISIKFSNVPHMIQAYQMLAKRVDYPLHLGVTEAGTAFKGSIKSAIGIGVLLNQGIGSTFRVSLTADPLEEMDTCWAILQSLELRRRGPEMISCPTCGRTEINLIELANKVEQALLKVKIPIKVAVMGCVVNGPGEAREADIGVAGGKGMGAIFAKGKVIKSVKEKDILPALLEEIKRLEKERK</sequence>
<keyword evidence="6 7" id="KW-0414">Isoprene biosynthesis</keyword>
<feature type="binding site" evidence="7">
    <location>
        <position position="266"/>
    </location>
    <ligand>
        <name>[4Fe-4S] cluster</name>
        <dbReference type="ChEBI" id="CHEBI:49883"/>
    </ligand>
</feature>
<gene>
    <name evidence="7" type="primary">ispG</name>
    <name evidence="10" type="ORF">Athens101428_404</name>
</gene>
<dbReference type="AlphaFoldDB" id="A0A554LMT9"/>
<feature type="binding site" evidence="7">
    <location>
        <position position="305"/>
    </location>
    <ligand>
        <name>[4Fe-4S] cluster</name>
        <dbReference type="ChEBI" id="CHEBI:49883"/>
    </ligand>
</feature>
<dbReference type="GO" id="GO:0046429">
    <property type="term" value="F:4-hydroxy-3-methylbut-2-en-1-yl diphosphate synthase activity (ferredoxin)"/>
    <property type="evidence" value="ECO:0007669"/>
    <property type="project" value="UniProtKB-UniRule"/>
</dbReference>
<dbReference type="PANTHER" id="PTHR30454">
    <property type="entry name" value="4-HYDROXY-3-METHYLBUT-2-EN-1-YL DIPHOSPHATE SYNTHASE"/>
    <property type="match status" value="1"/>
</dbReference>
<evidence type="ECO:0000256" key="3">
    <source>
        <dbReference type="ARBA" id="ARBA00023002"/>
    </source>
</evidence>
<dbReference type="FunFam" id="3.20.20.20:FF:000001">
    <property type="entry name" value="4-hydroxy-3-methylbut-2-en-1-yl diphosphate synthase (flavodoxin)"/>
    <property type="match status" value="1"/>
</dbReference>
<dbReference type="EC" id="1.17.7.3" evidence="7"/>
<evidence type="ECO:0000256" key="6">
    <source>
        <dbReference type="ARBA" id="ARBA00023229"/>
    </source>
</evidence>
<evidence type="ECO:0000256" key="1">
    <source>
        <dbReference type="ARBA" id="ARBA00022485"/>
    </source>
</evidence>
<proteinExistence type="inferred from homology"/>
<dbReference type="InterPro" id="IPR016425">
    <property type="entry name" value="IspG_bac"/>
</dbReference>
<feature type="domain" description="IspG C-terminal" evidence="9">
    <location>
        <begin position="259"/>
        <end position="346"/>
    </location>
</feature>
<protein>
    <recommendedName>
        <fullName evidence="7">4-hydroxy-3-methylbut-2-en-1-yl diphosphate synthase (flavodoxin)</fullName>
        <ecNumber evidence="7">1.17.7.3</ecNumber>
    </recommendedName>
    <alternativeName>
        <fullName evidence="7">1-hydroxy-2-methyl-2-(E)-butenyl 4-diphosphate synthase</fullName>
    </alternativeName>
</protein>
<dbReference type="Pfam" id="PF04551">
    <property type="entry name" value="GcpE"/>
    <property type="match status" value="1"/>
</dbReference>
<dbReference type="EMBL" id="VMGN01000019">
    <property type="protein sequence ID" value="TSC94206.1"/>
    <property type="molecule type" value="Genomic_DNA"/>
</dbReference>
<keyword evidence="4 7" id="KW-0408">Iron</keyword>
<dbReference type="GO" id="GO:0019288">
    <property type="term" value="P:isopentenyl diphosphate biosynthetic process, methylerythritol 4-phosphate pathway"/>
    <property type="evidence" value="ECO:0007669"/>
    <property type="project" value="UniProtKB-UniRule"/>
</dbReference>
<dbReference type="PIRSF" id="PIRSF004640">
    <property type="entry name" value="IspG"/>
    <property type="match status" value="1"/>
</dbReference>
<comment type="cofactor">
    <cofactor evidence="7">
        <name>[4Fe-4S] cluster</name>
        <dbReference type="ChEBI" id="CHEBI:49883"/>
    </cofactor>
    <text evidence="7">Binds 1 [4Fe-4S] cluster.</text>
</comment>
<dbReference type="GO" id="GO:0141197">
    <property type="term" value="F:4-hydroxy-3-methylbut-2-enyl-diphosphate synthase activity (flavodoxin)"/>
    <property type="evidence" value="ECO:0007669"/>
    <property type="project" value="UniProtKB-EC"/>
</dbReference>
<keyword evidence="3 7" id="KW-0560">Oxidoreductase</keyword>
<comment type="function">
    <text evidence="7">Converts 2C-methyl-D-erythritol 2,4-cyclodiphosphate (ME-2,4cPP) into 1-hydroxy-2-methyl-2-(E)-butenyl 4-diphosphate.</text>
</comment>
<keyword evidence="5 7" id="KW-0411">Iron-sulfur</keyword>
<dbReference type="HAMAP" id="MF_00159">
    <property type="entry name" value="IspG"/>
    <property type="match status" value="1"/>
</dbReference>
<feature type="binding site" evidence="7">
    <location>
        <position position="263"/>
    </location>
    <ligand>
        <name>[4Fe-4S] cluster</name>
        <dbReference type="ChEBI" id="CHEBI:49883"/>
    </ligand>
</feature>
<evidence type="ECO:0000259" key="9">
    <source>
        <dbReference type="Pfam" id="PF26540"/>
    </source>
</evidence>
<feature type="binding site" evidence="7">
    <location>
        <position position="298"/>
    </location>
    <ligand>
        <name>[4Fe-4S] cluster</name>
        <dbReference type="ChEBI" id="CHEBI:49883"/>
    </ligand>
</feature>
<evidence type="ECO:0000256" key="5">
    <source>
        <dbReference type="ARBA" id="ARBA00023014"/>
    </source>
</evidence>
<dbReference type="InterPro" id="IPR045854">
    <property type="entry name" value="NO2/SO3_Rdtase_4Fe4S_sf"/>
</dbReference>
<evidence type="ECO:0000256" key="7">
    <source>
        <dbReference type="HAMAP-Rule" id="MF_00159"/>
    </source>
</evidence>
<dbReference type="GO" id="GO:0005506">
    <property type="term" value="F:iron ion binding"/>
    <property type="evidence" value="ECO:0007669"/>
    <property type="project" value="InterPro"/>
</dbReference>
<dbReference type="InterPro" id="IPR058579">
    <property type="entry name" value="IspG_C"/>
</dbReference>
<comment type="catalytic activity">
    <reaction evidence="7">
        <text>(2E)-4-hydroxy-3-methylbut-2-enyl diphosphate + oxidized [flavodoxin] + H2O + 2 H(+) = 2-C-methyl-D-erythritol 2,4-cyclic diphosphate + reduced [flavodoxin]</text>
        <dbReference type="Rhea" id="RHEA:43604"/>
        <dbReference type="Rhea" id="RHEA-COMP:10622"/>
        <dbReference type="Rhea" id="RHEA-COMP:10623"/>
        <dbReference type="ChEBI" id="CHEBI:15377"/>
        <dbReference type="ChEBI" id="CHEBI:15378"/>
        <dbReference type="ChEBI" id="CHEBI:57618"/>
        <dbReference type="ChEBI" id="CHEBI:58210"/>
        <dbReference type="ChEBI" id="CHEBI:58483"/>
        <dbReference type="ChEBI" id="CHEBI:128753"/>
        <dbReference type="EC" id="1.17.7.3"/>
    </reaction>
</comment>
<keyword evidence="2 7" id="KW-0479">Metal-binding</keyword>
<accession>A0A554LMT9</accession>
<dbReference type="InterPro" id="IPR004588">
    <property type="entry name" value="IspG_bac-typ"/>
</dbReference>
<feature type="domain" description="IspG TIM-barrel" evidence="8">
    <location>
        <begin position="6"/>
        <end position="245"/>
    </location>
</feature>
<dbReference type="GO" id="GO:0016114">
    <property type="term" value="P:terpenoid biosynthetic process"/>
    <property type="evidence" value="ECO:0007669"/>
    <property type="project" value="InterPro"/>
</dbReference>
<dbReference type="Proteomes" id="UP000316495">
    <property type="component" value="Unassembled WGS sequence"/>
</dbReference>
<dbReference type="SUPFAM" id="SSF56014">
    <property type="entry name" value="Nitrite and sulphite reductase 4Fe-4S domain-like"/>
    <property type="match status" value="1"/>
</dbReference>
<evidence type="ECO:0000313" key="11">
    <source>
        <dbReference type="Proteomes" id="UP000316495"/>
    </source>
</evidence>
<dbReference type="Gene3D" id="3.20.20.20">
    <property type="entry name" value="Dihydropteroate synthase-like"/>
    <property type="match status" value="1"/>
</dbReference>
<dbReference type="GO" id="GO:0051539">
    <property type="term" value="F:4 iron, 4 sulfur cluster binding"/>
    <property type="evidence" value="ECO:0007669"/>
    <property type="project" value="UniProtKB-UniRule"/>
</dbReference>
<evidence type="ECO:0000313" key="10">
    <source>
        <dbReference type="EMBL" id="TSC94206.1"/>
    </source>
</evidence>
<dbReference type="Pfam" id="PF26540">
    <property type="entry name" value="GcpE_C"/>
    <property type="match status" value="1"/>
</dbReference>
<dbReference type="Gene3D" id="3.30.413.10">
    <property type="entry name" value="Sulfite Reductase Hemoprotein, domain 1"/>
    <property type="match status" value="1"/>
</dbReference>
<name>A0A554LMT9_9BACT</name>
<dbReference type="SUPFAM" id="SSF51717">
    <property type="entry name" value="Dihydropteroate synthetase-like"/>
    <property type="match status" value="1"/>
</dbReference>